<dbReference type="SMART" id="SM00343">
    <property type="entry name" value="ZnF_C2HC"/>
    <property type="match status" value="1"/>
</dbReference>
<evidence type="ECO:0000256" key="5">
    <source>
        <dbReference type="ARBA" id="ARBA00023306"/>
    </source>
</evidence>
<feature type="compositionally biased region" description="Basic and acidic residues" evidence="8">
    <location>
        <begin position="13"/>
        <end position="25"/>
    </location>
</feature>
<feature type="domain" description="CCHC-type" evidence="9">
    <location>
        <begin position="36"/>
        <end position="51"/>
    </location>
</feature>
<keyword evidence="4 7" id="KW-0539">Nucleus</keyword>
<protein>
    <recommendedName>
        <fullName evidence="9">CCHC-type domain-containing protein</fullName>
    </recommendedName>
</protein>
<keyword evidence="3 7" id="KW-0227">DNA damage</keyword>
<evidence type="ECO:0000256" key="7">
    <source>
        <dbReference type="RuleBase" id="RU366049"/>
    </source>
</evidence>
<accession>A0ABD2S573</accession>
<name>A0ABD2S573_9SOLN</name>
<organism evidence="10 11">
    <name type="scientific">Solanum stoloniferum</name>
    <dbReference type="NCBI Taxonomy" id="62892"/>
    <lineage>
        <taxon>Eukaryota</taxon>
        <taxon>Viridiplantae</taxon>
        <taxon>Streptophyta</taxon>
        <taxon>Embryophyta</taxon>
        <taxon>Tracheophyta</taxon>
        <taxon>Spermatophyta</taxon>
        <taxon>Magnoliopsida</taxon>
        <taxon>eudicotyledons</taxon>
        <taxon>Gunneridae</taxon>
        <taxon>Pentapetalae</taxon>
        <taxon>asterids</taxon>
        <taxon>lamiids</taxon>
        <taxon>Solanales</taxon>
        <taxon>Solanaceae</taxon>
        <taxon>Solanoideae</taxon>
        <taxon>Solaneae</taxon>
        <taxon>Solanum</taxon>
    </lineage>
</organism>
<feature type="region of interest" description="Disordered" evidence="8">
    <location>
        <begin position="201"/>
        <end position="228"/>
    </location>
</feature>
<dbReference type="Proteomes" id="UP001627284">
    <property type="component" value="Unassembled WGS sequence"/>
</dbReference>
<comment type="subcellular location">
    <subcellularLocation>
        <location evidence="1 7">Nucleus</location>
    </subcellularLocation>
</comment>
<dbReference type="AlphaFoldDB" id="A0ABD2S573"/>
<evidence type="ECO:0000256" key="2">
    <source>
        <dbReference type="ARBA" id="ARBA00006075"/>
    </source>
</evidence>
<evidence type="ECO:0000256" key="1">
    <source>
        <dbReference type="ARBA" id="ARBA00004123"/>
    </source>
</evidence>
<comment type="function">
    <text evidence="7">Plays an important role in the control of DNA replication and the maintenance of replication fork stability.</text>
</comment>
<reference evidence="10 11" key="1">
    <citation type="submission" date="2024-05" db="EMBL/GenBank/DDBJ databases">
        <title>De novo assembly of an allotetraploid wild potato.</title>
        <authorList>
            <person name="Hosaka A.J."/>
        </authorList>
    </citation>
    <scope>NUCLEOTIDE SEQUENCE [LARGE SCALE GENOMIC DNA]</scope>
    <source>
        <tissue evidence="10">Young leaves</tissue>
    </source>
</reference>
<dbReference type="InterPro" id="IPR036875">
    <property type="entry name" value="Znf_CCHC_sf"/>
</dbReference>
<sequence length="311" mass="34028">LFPAKHQINLLNLDEREHKNQKMEKSGGGGSAPTGCYKCGRPGHWSRDCPSNPSSSDKSNPNTTKYASKTGSDAGDGSVAGAGVVAGASASKPKKVPRSMPKLTPDILLSDKGLGYVLRHFPRGFKYRGRGHEVADLGHLLGLYAEWHAGLLPYYSFDQFIHKVEKLGGSKRVKLCTKGLRDRVADGVDPAKLYEPQVQEQEINQQEFKDSEPTDYPEDTMQNPNPKDDQEIMLNDMWEKAIEEPSQLSNQKIVAADTSSGGNDTVNQAPDNVAKSSGVINISEEQRARMEANKLKALQRAAARTTHIKST</sequence>
<dbReference type="Gene3D" id="4.10.60.10">
    <property type="entry name" value="Zinc finger, CCHC-type"/>
    <property type="match status" value="1"/>
</dbReference>
<feature type="compositionally biased region" description="Low complexity" evidence="8">
    <location>
        <begin position="50"/>
        <end position="62"/>
    </location>
</feature>
<dbReference type="PANTHER" id="PTHR13220">
    <property type="entry name" value="TIMELESS INTERACTING-RELATED"/>
    <property type="match status" value="1"/>
</dbReference>
<dbReference type="InterPro" id="IPR012923">
    <property type="entry name" value="Csm3"/>
</dbReference>
<dbReference type="Pfam" id="PF00098">
    <property type="entry name" value="zf-CCHC"/>
    <property type="match status" value="1"/>
</dbReference>
<feature type="non-terminal residue" evidence="10">
    <location>
        <position position="1"/>
    </location>
</feature>
<dbReference type="Pfam" id="PF07962">
    <property type="entry name" value="Swi3"/>
    <property type="match status" value="1"/>
</dbReference>
<evidence type="ECO:0000256" key="8">
    <source>
        <dbReference type="SAM" id="MobiDB-lite"/>
    </source>
</evidence>
<dbReference type="SUPFAM" id="SSF57756">
    <property type="entry name" value="Retrovirus zinc finger-like domains"/>
    <property type="match status" value="1"/>
</dbReference>
<evidence type="ECO:0000313" key="10">
    <source>
        <dbReference type="EMBL" id="KAL3338726.1"/>
    </source>
</evidence>
<evidence type="ECO:0000256" key="3">
    <source>
        <dbReference type="ARBA" id="ARBA00022763"/>
    </source>
</evidence>
<keyword evidence="11" id="KW-1185">Reference proteome</keyword>
<keyword evidence="6" id="KW-0862">Zinc</keyword>
<gene>
    <name evidence="10" type="ORF">AABB24_027712</name>
</gene>
<dbReference type="PROSITE" id="PS50158">
    <property type="entry name" value="ZF_CCHC"/>
    <property type="match status" value="1"/>
</dbReference>
<keyword evidence="6" id="KW-0863">Zinc-finger</keyword>
<feature type="region of interest" description="Disordered" evidence="8">
    <location>
        <begin position="1"/>
        <end position="77"/>
    </location>
</feature>
<dbReference type="GO" id="GO:0031297">
    <property type="term" value="P:replication fork processing"/>
    <property type="evidence" value="ECO:0007669"/>
    <property type="project" value="UniProtKB-UniRule"/>
</dbReference>
<dbReference type="EMBL" id="JBJKTR010000016">
    <property type="protein sequence ID" value="KAL3338726.1"/>
    <property type="molecule type" value="Genomic_DNA"/>
</dbReference>
<keyword evidence="5 7" id="KW-0131">Cell cycle</keyword>
<dbReference type="PANTHER" id="PTHR13220:SF11">
    <property type="entry name" value="TIMELESS-INTERACTING PROTEIN"/>
    <property type="match status" value="1"/>
</dbReference>
<dbReference type="GO" id="GO:0006974">
    <property type="term" value="P:DNA damage response"/>
    <property type="evidence" value="ECO:0007669"/>
    <property type="project" value="UniProtKB-KW"/>
</dbReference>
<evidence type="ECO:0000256" key="6">
    <source>
        <dbReference type="PROSITE-ProRule" id="PRU00047"/>
    </source>
</evidence>
<evidence type="ECO:0000259" key="9">
    <source>
        <dbReference type="PROSITE" id="PS50158"/>
    </source>
</evidence>
<proteinExistence type="inferred from homology"/>
<comment type="similarity">
    <text evidence="2 7">Belongs to the CSM3 family.</text>
</comment>
<dbReference type="InterPro" id="IPR040038">
    <property type="entry name" value="TIPIN/Csm3/Swi3"/>
</dbReference>
<dbReference type="GO" id="GO:0008270">
    <property type="term" value="F:zinc ion binding"/>
    <property type="evidence" value="ECO:0007669"/>
    <property type="project" value="UniProtKB-KW"/>
</dbReference>
<dbReference type="GO" id="GO:0005634">
    <property type="term" value="C:nucleus"/>
    <property type="evidence" value="ECO:0007669"/>
    <property type="project" value="UniProtKB-SubCell"/>
</dbReference>
<keyword evidence="6" id="KW-0479">Metal-binding</keyword>
<evidence type="ECO:0000313" key="11">
    <source>
        <dbReference type="Proteomes" id="UP001627284"/>
    </source>
</evidence>
<evidence type="ECO:0000256" key="4">
    <source>
        <dbReference type="ARBA" id="ARBA00023242"/>
    </source>
</evidence>
<dbReference type="GO" id="GO:0000076">
    <property type="term" value="P:DNA replication checkpoint signaling"/>
    <property type="evidence" value="ECO:0007669"/>
    <property type="project" value="UniProtKB-UniRule"/>
</dbReference>
<comment type="caution">
    <text evidence="10">The sequence shown here is derived from an EMBL/GenBank/DDBJ whole genome shotgun (WGS) entry which is preliminary data.</text>
</comment>
<dbReference type="InterPro" id="IPR001878">
    <property type="entry name" value="Znf_CCHC"/>
</dbReference>